<evidence type="ECO:0000256" key="2">
    <source>
        <dbReference type="ARBA" id="ARBA00023004"/>
    </source>
</evidence>
<keyword evidence="3" id="KW-0472">Membrane</keyword>
<dbReference type="OrthoDB" id="3945418at2759"/>
<dbReference type="PANTHER" id="PTHR24286:SF28">
    <property type="entry name" value="ABSCISIC ACID 8'-HYDROXYLASE 3-LIKE"/>
    <property type="match status" value="1"/>
</dbReference>
<comment type="caution">
    <text evidence="4">The sequence shown here is derived from an EMBL/GenBank/DDBJ whole genome shotgun (WGS) entry which is preliminary data.</text>
</comment>
<dbReference type="GO" id="GO:0016125">
    <property type="term" value="P:sterol metabolic process"/>
    <property type="evidence" value="ECO:0007669"/>
    <property type="project" value="TreeGrafter"/>
</dbReference>
<evidence type="ECO:0000313" key="4">
    <source>
        <dbReference type="EMBL" id="KAF6154039.1"/>
    </source>
</evidence>
<evidence type="ECO:0000313" key="5">
    <source>
        <dbReference type="Proteomes" id="UP000541444"/>
    </source>
</evidence>
<protein>
    <recommendedName>
        <fullName evidence="6">Cytochrome P450</fullName>
    </recommendedName>
</protein>
<reference evidence="4 5" key="1">
    <citation type="journal article" date="2020" name="IScience">
        <title>Genome Sequencing of the Endangered Kingdonia uniflora (Circaeasteraceae, Ranunculales) Reveals Potential Mechanisms of Evolutionary Specialization.</title>
        <authorList>
            <person name="Sun Y."/>
            <person name="Deng T."/>
            <person name="Zhang A."/>
            <person name="Moore M.J."/>
            <person name="Landis J.B."/>
            <person name="Lin N."/>
            <person name="Zhang H."/>
            <person name="Zhang X."/>
            <person name="Huang J."/>
            <person name="Zhang X."/>
            <person name="Sun H."/>
            <person name="Wang H."/>
        </authorList>
    </citation>
    <scope>NUCLEOTIDE SEQUENCE [LARGE SCALE GENOMIC DNA]</scope>
    <source>
        <strain evidence="4">TB1705</strain>
        <tissue evidence="4">Leaf</tissue>
    </source>
</reference>
<dbReference type="AlphaFoldDB" id="A0A7J7MGJ9"/>
<dbReference type="InterPro" id="IPR036396">
    <property type="entry name" value="Cyt_P450_sf"/>
</dbReference>
<keyword evidence="1" id="KW-0479">Metal-binding</keyword>
<dbReference type="EMBL" id="JACGCM010001534">
    <property type="protein sequence ID" value="KAF6154039.1"/>
    <property type="molecule type" value="Genomic_DNA"/>
</dbReference>
<dbReference type="Gene3D" id="1.10.630.10">
    <property type="entry name" value="Cytochrome P450"/>
    <property type="match status" value="1"/>
</dbReference>
<keyword evidence="5" id="KW-1185">Reference proteome</keyword>
<sequence>MEVTSFLQMGVLFLLILSVLLLLKSWITSRAMENIPGNMGWPIIGESFSFVSEFSSPSGVYSFISRRQQRYGKVFKSSILGRFTIFMTGRDASKILLTGKDGVVTLNLSAAGQQVLGSTSLLQTVGEPHKRLRRLIAEPLSIDALKNYFPFMNTLAVETLGQWPERRINVLEEVSTFTFKVISCMIMSLEPAGEEQEKFRSNFKLISSSFSSLPFKIPGTAFYSGMKVLFPDN</sequence>
<gene>
    <name evidence="4" type="ORF">GIB67_043054</name>
</gene>
<dbReference type="Pfam" id="PF00067">
    <property type="entry name" value="p450"/>
    <property type="match status" value="1"/>
</dbReference>
<dbReference type="GO" id="GO:0020037">
    <property type="term" value="F:heme binding"/>
    <property type="evidence" value="ECO:0007669"/>
    <property type="project" value="InterPro"/>
</dbReference>
<keyword evidence="2" id="KW-0408">Iron</keyword>
<dbReference type="SUPFAM" id="SSF48264">
    <property type="entry name" value="Cytochrome P450"/>
    <property type="match status" value="1"/>
</dbReference>
<dbReference type="InterPro" id="IPR001128">
    <property type="entry name" value="Cyt_P450"/>
</dbReference>
<dbReference type="PANTHER" id="PTHR24286">
    <property type="entry name" value="CYTOCHROME P450 26"/>
    <property type="match status" value="1"/>
</dbReference>
<dbReference type="GO" id="GO:0010268">
    <property type="term" value="P:brassinosteroid homeostasis"/>
    <property type="evidence" value="ECO:0007669"/>
    <property type="project" value="TreeGrafter"/>
</dbReference>
<dbReference type="GO" id="GO:0044550">
    <property type="term" value="P:secondary metabolite biosynthetic process"/>
    <property type="evidence" value="ECO:0007669"/>
    <property type="project" value="UniProtKB-ARBA"/>
</dbReference>
<dbReference type="Proteomes" id="UP000541444">
    <property type="component" value="Unassembled WGS sequence"/>
</dbReference>
<organism evidence="4 5">
    <name type="scientific">Kingdonia uniflora</name>
    <dbReference type="NCBI Taxonomy" id="39325"/>
    <lineage>
        <taxon>Eukaryota</taxon>
        <taxon>Viridiplantae</taxon>
        <taxon>Streptophyta</taxon>
        <taxon>Embryophyta</taxon>
        <taxon>Tracheophyta</taxon>
        <taxon>Spermatophyta</taxon>
        <taxon>Magnoliopsida</taxon>
        <taxon>Ranunculales</taxon>
        <taxon>Circaeasteraceae</taxon>
        <taxon>Kingdonia</taxon>
    </lineage>
</organism>
<proteinExistence type="predicted"/>
<accession>A0A7J7MGJ9</accession>
<dbReference type="GO" id="GO:0016705">
    <property type="term" value="F:oxidoreductase activity, acting on paired donors, with incorporation or reduction of molecular oxygen"/>
    <property type="evidence" value="ECO:0007669"/>
    <property type="project" value="InterPro"/>
</dbReference>
<dbReference type="GO" id="GO:0004497">
    <property type="term" value="F:monooxygenase activity"/>
    <property type="evidence" value="ECO:0007669"/>
    <property type="project" value="InterPro"/>
</dbReference>
<keyword evidence="3" id="KW-0812">Transmembrane</keyword>
<dbReference type="GO" id="GO:0005506">
    <property type="term" value="F:iron ion binding"/>
    <property type="evidence" value="ECO:0007669"/>
    <property type="project" value="InterPro"/>
</dbReference>
<evidence type="ECO:0008006" key="6">
    <source>
        <dbReference type="Google" id="ProtNLM"/>
    </source>
</evidence>
<feature type="transmembrane region" description="Helical" evidence="3">
    <location>
        <begin position="6"/>
        <end position="23"/>
    </location>
</feature>
<dbReference type="GO" id="GO:0016132">
    <property type="term" value="P:brassinosteroid biosynthetic process"/>
    <property type="evidence" value="ECO:0007669"/>
    <property type="project" value="TreeGrafter"/>
</dbReference>
<evidence type="ECO:0000256" key="3">
    <source>
        <dbReference type="SAM" id="Phobius"/>
    </source>
</evidence>
<evidence type="ECO:0000256" key="1">
    <source>
        <dbReference type="ARBA" id="ARBA00022723"/>
    </source>
</evidence>
<keyword evidence="3" id="KW-1133">Transmembrane helix</keyword>
<name>A0A7J7MGJ9_9MAGN</name>